<dbReference type="RefSeq" id="XP_062628310.1">
    <property type="nucleotide sequence ID" value="XM_062772326.1"/>
</dbReference>
<keyword evidence="3" id="KW-1185">Reference proteome</keyword>
<dbReference type="GeneID" id="87809002"/>
<evidence type="ECO:0000313" key="3">
    <source>
        <dbReference type="Proteomes" id="UP000827549"/>
    </source>
</evidence>
<organism evidence="2 3">
    <name type="scientific">Vanrija pseudolonga</name>
    <dbReference type="NCBI Taxonomy" id="143232"/>
    <lineage>
        <taxon>Eukaryota</taxon>
        <taxon>Fungi</taxon>
        <taxon>Dikarya</taxon>
        <taxon>Basidiomycota</taxon>
        <taxon>Agaricomycotina</taxon>
        <taxon>Tremellomycetes</taxon>
        <taxon>Trichosporonales</taxon>
        <taxon>Trichosporonaceae</taxon>
        <taxon>Vanrija</taxon>
    </lineage>
</organism>
<feature type="compositionally biased region" description="Low complexity" evidence="1">
    <location>
        <begin position="11"/>
        <end position="27"/>
    </location>
</feature>
<gene>
    <name evidence="2" type="ORF">LOC62_04G005774</name>
</gene>
<feature type="region of interest" description="Disordered" evidence="1">
    <location>
        <begin position="1"/>
        <end position="39"/>
    </location>
</feature>
<proteinExistence type="predicted"/>
<protein>
    <submittedName>
        <fullName evidence="2">Uncharacterized protein</fullName>
    </submittedName>
</protein>
<accession>A0AAF0Y8R0</accession>
<dbReference type="EMBL" id="CP086717">
    <property type="protein sequence ID" value="WOO82278.1"/>
    <property type="molecule type" value="Genomic_DNA"/>
</dbReference>
<dbReference type="AlphaFoldDB" id="A0AAF0Y8R0"/>
<reference evidence="2" key="1">
    <citation type="submission" date="2023-10" db="EMBL/GenBank/DDBJ databases">
        <authorList>
            <person name="Noh H."/>
        </authorList>
    </citation>
    <scope>NUCLEOTIDE SEQUENCE</scope>
    <source>
        <strain evidence="2">DUCC4014</strain>
    </source>
</reference>
<dbReference type="Proteomes" id="UP000827549">
    <property type="component" value="Chromosome 4"/>
</dbReference>
<name>A0AAF0Y8R0_9TREE</name>
<evidence type="ECO:0000313" key="2">
    <source>
        <dbReference type="EMBL" id="WOO82278.1"/>
    </source>
</evidence>
<evidence type="ECO:0000256" key="1">
    <source>
        <dbReference type="SAM" id="MobiDB-lite"/>
    </source>
</evidence>
<feature type="compositionally biased region" description="Polar residues" evidence="1">
    <location>
        <begin position="28"/>
        <end position="39"/>
    </location>
</feature>
<sequence>MAKATFVAPRNNNNGESSSSGYNSASSTDTNSSGGSWSSDTPWCDFAGCPWDGGHTIPDATTEFYNLCDTHYPRYLFEGEIPDGR</sequence>